<feature type="region of interest" description="Disordered" evidence="1">
    <location>
        <begin position="1"/>
        <end position="28"/>
    </location>
</feature>
<evidence type="ECO:0000256" key="1">
    <source>
        <dbReference type="SAM" id="MobiDB-lite"/>
    </source>
</evidence>
<evidence type="ECO:0000313" key="4">
    <source>
        <dbReference type="Proteomes" id="UP000290849"/>
    </source>
</evidence>
<proteinExistence type="predicted"/>
<sequence length="163" mass="17678">MPSNTAAESATEESASVEPAASPYDLGRARPMQGQVPLISWVQAGALTEVIDNFAPGDGDAWHACPRRHGPHTFALRVRGISMEPKFQDGDIIFVDPDVAAEHGRNVVVRFEDSKEATFKQLLIEGGHQYLRALNPDWPGPRLIEIDASATICGVVIGKFVEC</sequence>
<dbReference type="InterPro" id="IPR015927">
    <property type="entry name" value="Peptidase_S24_S26A/B/C"/>
</dbReference>
<feature type="compositionally biased region" description="Low complexity" evidence="1">
    <location>
        <begin position="1"/>
        <end position="23"/>
    </location>
</feature>
<dbReference type="Proteomes" id="UP000290849">
    <property type="component" value="Unassembled WGS sequence"/>
</dbReference>
<evidence type="ECO:0000259" key="2">
    <source>
        <dbReference type="Pfam" id="PF00717"/>
    </source>
</evidence>
<dbReference type="PANTHER" id="PTHR33516">
    <property type="entry name" value="LEXA REPRESSOR"/>
    <property type="match status" value="1"/>
</dbReference>
<evidence type="ECO:0000313" key="3">
    <source>
        <dbReference type="EMBL" id="RXN90637.1"/>
    </source>
</evidence>
<comment type="caution">
    <text evidence="3">The sequence shown here is derived from an EMBL/GenBank/DDBJ whole genome shotgun (WGS) entry which is preliminary data.</text>
</comment>
<gene>
    <name evidence="3" type="ORF">C7R54_12940</name>
</gene>
<dbReference type="SUPFAM" id="SSF51306">
    <property type="entry name" value="LexA/Signal peptidase"/>
    <property type="match status" value="1"/>
</dbReference>
<protein>
    <recommendedName>
        <fullName evidence="2">Peptidase S24/S26A/S26B/S26C domain-containing protein</fullName>
    </recommendedName>
</protein>
<keyword evidence="4" id="KW-1185">Reference proteome</keyword>
<feature type="domain" description="Peptidase S24/S26A/S26B/S26C" evidence="2">
    <location>
        <begin position="37"/>
        <end position="157"/>
    </location>
</feature>
<dbReference type="InterPro" id="IPR050077">
    <property type="entry name" value="LexA_repressor"/>
</dbReference>
<reference evidence="3 4" key="1">
    <citation type="journal article" date="2017" name="Int. J. Syst. Evol. Microbiol.">
        <title>Achromobacter aloeverae sp. nov., isolated from the root of Aloe vera (L.) Burm.f.</title>
        <authorList>
            <person name="Kuncharoen N."/>
            <person name="Muramatsu Y."/>
            <person name="Shibata C."/>
            <person name="Kamakura Y."/>
            <person name="Nakagawa Y."/>
            <person name="Tanasupawat S."/>
        </authorList>
    </citation>
    <scope>NUCLEOTIDE SEQUENCE [LARGE SCALE GENOMIC DNA]</scope>
    <source>
        <strain evidence="3 4">AVA-1</strain>
    </source>
</reference>
<dbReference type="EMBL" id="PYAL01000003">
    <property type="protein sequence ID" value="RXN90637.1"/>
    <property type="molecule type" value="Genomic_DNA"/>
</dbReference>
<dbReference type="PANTHER" id="PTHR33516:SF2">
    <property type="entry name" value="LEXA REPRESSOR-RELATED"/>
    <property type="match status" value="1"/>
</dbReference>
<organism evidence="3 4">
    <name type="scientific">Achromobacter aloeverae</name>
    <dbReference type="NCBI Taxonomy" id="1750518"/>
    <lineage>
        <taxon>Bacteria</taxon>
        <taxon>Pseudomonadati</taxon>
        <taxon>Pseudomonadota</taxon>
        <taxon>Betaproteobacteria</taxon>
        <taxon>Burkholderiales</taxon>
        <taxon>Alcaligenaceae</taxon>
        <taxon>Achromobacter</taxon>
    </lineage>
</organism>
<dbReference type="InterPro" id="IPR036286">
    <property type="entry name" value="LexA/Signal_pep-like_sf"/>
</dbReference>
<dbReference type="Pfam" id="PF00717">
    <property type="entry name" value="Peptidase_S24"/>
    <property type="match status" value="1"/>
</dbReference>
<accession>A0A4Q1HN52</accession>
<dbReference type="OrthoDB" id="9021722at2"/>
<dbReference type="CDD" id="cd06529">
    <property type="entry name" value="S24_LexA-like"/>
    <property type="match status" value="1"/>
</dbReference>
<dbReference type="AlphaFoldDB" id="A0A4Q1HN52"/>
<name>A0A4Q1HN52_9BURK</name>
<dbReference type="Gene3D" id="2.10.109.10">
    <property type="entry name" value="Umud Fragment, subunit A"/>
    <property type="match status" value="1"/>
</dbReference>
<dbReference type="InterPro" id="IPR039418">
    <property type="entry name" value="LexA-like"/>
</dbReference>